<gene>
    <name evidence="4" type="primary">lptA</name>
    <name evidence="6" type="ORF">C8D85_0765</name>
</gene>
<name>A0A4V3DGS1_9GAMM</name>
<dbReference type="GO" id="GO:0001530">
    <property type="term" value="F:lipopolysaccharide binding"/>
    <property type="evidence" value="ECO:0007669"/>
    <property type="project" value="InterPro"/>
</dbReference>
<dbReference type="Pfam" id="PF03968">
    <property type="entry name" value="LptD_N"/>
    <property type="match status" value="1"/>
</dbReference>
<dbReference type="GO" id="GO:0030288">
    <property type="term" value="C:outer membrane-bounded periplasmic space"/>
    <property type="evidence" value="ECO:0007669"/>
    <property type="project" value="TreeGrafter"/>
</dbReference>
<keyword evidence="1 4" id="KW-0813">Transport</keyword>
<keyword evidence="2" id="KW-0732">Signal</keyword>
<keyword evidence="3 4" id="KW-0574">Periplasm</keyword>
<comment type="subcellular location">
    <subcellularLocation>
        <location evidence="4">Periplasm</location>
    </subcellularLocation>
</comment>
<feature type="domain" description="Organic solvent tolerance-like N-terminal" evidence="5">
    <location>
        <begin position="41"/>
        <end position="152"/>
    </location>
</feature>
<dbReference type="GO" id="GO:0009279">
    <property type="term" value="C:cell outer membrane"/>
    <property type="evidence" value="ECO:0007669"/>
    <property type="project" value="TreeGrafter"/>
</dbReference>
<evidence type="ECO:0000259" key="5">
    <source>
        <dbReference type="Pfam" id="PF03968"/>
    </source>
</evidence>
<dbReference type="InterPro" id="IPR052037">
    <property type="entry name" value="LPS_export_LptA"/>
</dbReference>
<comment type="subunit">
    <text evidence="4">Component of the lipopolysaccharide transport and assembly complex.</text>
</comment>
<dbReference type="InterPro" id="IPR005653">
    <property type="entry name" value="OstA-like_N"/>
</dbReference>
<evidence type="ECO:0000256" key="2">
    <source>
        <dbReference type="ARBA" id="ARBA00022729"/>
    </source>
</evidence>
<proteinExistence type="inferred from homology"/>
<organism evidence="6 7">
    <name type="scientific">Marinomonas communis</name>
    <dbReference type="NCBI Taxonomy" id="28254"/>
    <lineage>
        <taxon>Bacteria</taxon>
        <taxon>Pseudomonadati</taxon>
        <taxon>Pseudomonadota</taxon>
        <taxon>Gammaproteobacteria</taxon>
        <taxon>Oceanospirillales</taxon>
        <taxon>Oceanospirillaceae</taxon>
        <taxon>Marinomonas</taxon>
    </lineage>
</organism>
<dbReference type="InterPro" id="IPR014340">
    <property type="entry name" value="LptA"/>
</dbReference>
<protein>
    <recommendedName>
        <fullName evidence="4">Lipopolysaccharide export system protein LptA</fullName>
    </recommendedName>
</protein>
<reference evidence="6 7" key="1">
    <citation type="submission" date="2019-03" db="EMBL/GenBank/DDBJ databases">
        <title>Genomic Encyclopedia of Type Strains, Phase IV (KMG-IV): sequencing the most valuable type-strain genomes for metagenomic binning, comparative biology and taxonomic classification.</title>
        <authorList>
            <person name="Goeker M."/>
        </authorList>
    </citation>
    <scope>NUCLEOTIDE SEQUENCE [LARGE SCALE GENOMIC DNA]</scope>
    <source>
        <strain evidence="6 7">DSM 5604</strain>
    </source>
</reference>
<evidence type="ECO:0000313" key="7">
    <source>
        <dbReference type="Proteomes" id="UP000295729"/>
    </source>
</evidence>
<dbReference type="GO" id="GO:0015920">
    <property type="term" value="P:lipopolysaccharide transport"/>
    <property type="evidence" value="ECO:0007669"/>
    <property type="project" value="UniProtKB-UniRule"/>
</dbReference>
<dbReference type="HAMAP" id="MF_01914">
    <property type="entry name" value="LPS_assembly_LptA"/>
    <property type="match status" value="1"/>
</dbReference>
<evidence type="ECO:0000256" key="3">
    <source>
        <dbReference type="ARBA" id="ARBA00022764"/>
    </source>
</evidence>
<dbReference type="EMBL" id="SNZA01000001">
    <property type="protein sequence ID" value="TDR15401.1"/>
    <property type="molecule type" value="Genomic_DNA"/>
</dbReference>
<sequence length="178" mass="19434">MEAFLDIMKFQSNKHFIAWGLLSLTSSAAYSLPTDLSQPINIEADKAAFDQKEGTANYSGNVVVIQGSIRIEAQSLTINTNPETGEFESLAAKGTPSLFTQQLNEAGDQMKATGNTLNYNVANGQLEIHKNGYLQRGEDEISADFIHYLLNNGTFNAENRGSGRVNMTLQPVQSEQAN</sequence>
<comment type="similarity">
    <text evidence="4">Belongs to the LptA family.</text>
</comment>
<comment type="caution">
    <text evidence="6">The sequence shown here is derived from an EMBL/GenBank/DDBJ whole genome shotgun (WGS) entry which is preliminary data.</text>
</comment>
<dbReference type="Gene3D" id="2.60.450.10">
    <property type="entry name" value="Lipopolysaccharide (LPS) transport protein A like domain"/>
    <property type="match status" value="1"/>
</dbReference>
<dbReference type="AlphaFoldDB" id="A0A4V3DGS1"/>
<evidence type="ECO:0000313" key="6">
    <source>
        <dbReference type="EMBL" id="TDR15401.1"/>
    </source>
</evidence>
<comment type="function">
    <text evidence="4">Involved in the assembly of lipopolysaccharide (LPS). Required for the translocation of LPS from the inner membrane to the outer membrane. May form a bridge between the inner membrane and the outer membrane, via interactions with LptC and LptD, thereby facilitating LPS transfer across the periplasm.</text>
</comment>
<keyword evidence="7" id="KW-1185">Reference proteome</keyword>
<accession>A0A4V3DGS1</accession>
<dbReference type="GO" id="GO:0017089">
    <property type="term" value="F:glycolipid transfer activity"/>
    <property type="evidence" value="ECO:0007669"/>
    <property type="project" value="TreeGrafter"/>
</dbReference>
<evidence type="ECO:0000256" key="4">
    <source>
        <dbReference type="HAMAP-Rule" id="MF_01914"/>
    </source>
</evidence>
<dbReference type="NCBIfam" id="TIGR03002">
    <property type="entry name" value="outer_YhbN_LptA"/>
    <property type="match status" value="1"/>
</dbReference>
<dbReference type="GO" id="GO:0043165">
    <property type="term" value="P:Gram-negative-bacterium-type cell outer membrane assembly"/>
    <property type="evidence" value="ECO:0007669"/>
    <property type="project" value="UniProtKB-UniRule"/>
</dbReference>
<evidence type="ECO:0000256" key="1">
    <source>
        <dbReference type="ARBA" id="ARBA00022448"/>
    </source>
</evidence>
<dbReference type="PANTHER" id="PTHR36504:SF1">
    <property type="entry name" value="LIPOPOLYSACCHARIDE EXPORT SYSTEM PROTEIN LPTA"/>
    <property type="match status" value="1"/>
</dbReference>
<dbReference type="Proteomes" id="UP000295729">
    <property type="component" value="Unassembled WGS sequence"/>
</dbReference>
<dbReference type="PANTHER" id="PTHR36504">
    <property type="entry name" value="LIPOPOLYSACCHARIDE EXPORT SYSTEM PROTEIN LPTA"/>
    <property type="match status" value="1"/>
</dbReference>